<dbReference type="Proteomes" id="UP001148838">
    <property type="component" value="Unassembled WGS sequence"/>
</dbReference>
<gene>
    <name evidence="2" type="ORF">ANN_06188</name>
</gene>
<dbReference type="EMBL" id="JAJSOF020000011">
    <property type="protein sequence ID" value="KAJ4444396.1"/>
    <property type="molecule type" value="Genomic_DNA"/>
</dbReference>
<proteinExistence type="predicted"/>
<protein>
    <submittedName>
        <fullName evidence="2">Uncharacterized protein</fullName>
    </submittedName>
</protein>
<comment type="caution">
    <text evidence="2">The sequence shown here is derived from an EMBL/GenBank/DDBJ whole genome shotgun (WGS) entry which is preliminary data.</text>
</comment>
<keyword evidence="3" id="KW-1185">Reference proteome</keyword>
<sequence>MGRDLARMGECRNAYRVLVGKHEGKRPSLKPRRRWEGNIKMDLREVGHDSRDWINLAQDRDRWQAYVRAAMNLQDRSQEKEKLTGQPPFTEQKLLQSTVSIQKAGSQ</sequence>
<evidence type="ECO:0000313" key="3">
    <source>
        <dbReference type="Proteomes" id="UP001148838"/>
    </source>
</evidence>
<accession>A0ABQ8TE48</accession>
<name>A0ABQ8TE48_PERAM</name>
<organism evidence="2 3">
    <name type="scientific">Periplaneta americana</name>
    <name type="common">American cockroach</name>
    <name type="synonym">Blatta americana</name>
    <dbReference type="NCBI Taxonomy" id="6978"/>
    <lineage>
        <taxon>Eukaryota</taxon>
        <taxon>Metazoa</taxon>
        <taxon>Ecdysozoa</taxon>
        <taxon>Arthropoda</taxon>
        <taxon>Hexapoda</taxon>
        <taxon>Insecta</taxon>
        <taxon>Pterygota</taxon>
        <taxon>Neoptera</taxon>
        <taxon>Polyneoptera</taxon>
        <taxon>Dictyoptera</taxon>
        <taxon>Blattodea</taxon>
        <taxon>Blattoidea</taxon>
        <taxon>Blattidae</taxon>
        <taxon>Blattinae</taxon>
        <taxon>Periplaneta</taxon>
    </lineage>
</organism>
<feature type="compositionally biased region" description="Polar residues" evidence="1">
    <location>
        <begin position="87"/>
        <end position="107"/>
    </location>
</feature>
<feature type="region of interest" description="Disordered" evidence="1">
    <location>
        <begin position="77"/>
        <end position="107"/>
    </location>
</feature>
<evidence type="ECO:0000313" key="2">
    <source>
        <dbReference type="EMBL" id="KAJ4444396.1"/>
    </source>
</evidence>
<reference evidence="2 3" key="1">
    <citation type="journal article" date="2022" name="Allergy">
        <title>Genome assembly and annotation of Periplaneta americana reveal a comprehensive cockroach allergen profile.</title>
        <authorList>
            <person name="Wang L."/>
            <person name="Xiong Q."/>
            <person name="Saelim N."/>
            <person name="Wang L."/>
            <person name="Nong W."/>
            <person name="Wan A.T."/>
            <person name="Shi M."/>
            <person name="Liu X."/>
            <person name="Cao Q."/>
            <person name="Hui J.H.L."/>
            <person name="Sookrung N."/>
            <person name="Leung T.F."/>
            <person name="Tungtrongchitr A."/>
            <person name="Tsui S.K.W."/>
        </authorList>
    </citation>
    <scope>NUCLEOTIDE SEQUENCE [LARGE SCALE GENOMIC DNA]</scope>
    <source>
        <strain evidence="2">PWHHKU_190912</strain>
    </source>
</reference>
<evidence type="ECO:0000256" key="1">
    <source>
        <dbReference type="SAM" id="MobiDB-lite"/>
    </source>
</evidence>